<dbReference type="Gene3D" id="3.40.50.1000">
    <property type="entry name" value="HAD superfamily/HAD-like"/>
    <property type="match status" value="1"/>
</dbReference>
<reference evidence="1 2" key="1">
    <citation type="submission" date="2020-07" db="EMBL/GenBank/DDBJ databases">
        <title>Sequencing the genomes of 1000 actinobacteria strains.</title>
        <authorList>
            <person name="Klenk H.-P."/>
        </authorList>
    </citation>
    <scope>NUCLEOTIDE SEQUENCE [LARGE SCALE GENOMIC DNA]</scope>
    <source>
        <strain evidence="1 2">DSM 45278</strain>
    </source>
</reference>
<sequence>MTPEEQKIVRRCRAILLDFDGPVCSAFAGYPAPQVARDMLARSREAGVPISEDASTETDPMEVLRYLFEVAPERHPESERMLREAEVISVAQASPTPGAVNFMEACKETGRTLVVVSNNSAESVVSFLEAHGLTKLVKGVFGRSQTSPELMKPNPYLLGIALKEVSYEPIDCLMVGDSATDIEAAKAIGVPVVGYANKTGKGDHFRHLGSDVITESMDDIAYQIRATKLHRKLDVNPNEKEA</sequence>
<name>A0A7Z0BKW6_9ACTN</name>
<comment type="caution">
    <text evidence="1">The sequence shown here is derived from an EMBL/GenBank/DDBJ whole genome shotgun (WGS) entry which is preliminary data.</text>
</comment>
<protein>
    <submittedName>
        <fullName evidence="1">HAD superfamily hydrolase (TIGR01509 family)</fullName>
    </submittedName>
</protein>
<dbReference type="GO" id="GO:0008967">
    <property type="term" value="F:phosphoglycolate phosphatase activity"/>
    <property type="evidence" value="ECO:0007669"/>
    <property type="project" value="TreeGrafter"/>
</dbReference>
<evidence type="ECO:0000313" key="1">
    <source>
        <dbReference type="EMBL" id="NYH52789.1"/>
    </source>
</evidence>
<dbReference type="Proteomes" id="UP000584931">
    <property type="component" value="Unassembled WGS sequence"/>
</dbReference>
<keyword evidence="1" id="KW-0378">Hydrolase</keyword>
<dbReference type="PANTHER" id="PTHR43434:SF1">
    <property type="entry name" value="PHOSPHOGLYCOLATE PHOSPHATASE"/>
    <property type="match status" value="1"/>
</dbReference>
<dbReference type="AlphaFoldDB" id="A0A7Z0BKW6"/>
<dbReference type="InterPro" id="IPR036412">
    <property type="entry name" value="HAD-like_sf"/>
</dbReference>
<dbReference type="InterPro" id="IPR023214">
    <property type="entry name" value="HAD_sf"/>
</dbReference>
<evidence type="ECO:0000313" key="2">
    <source>
        <dbReference type="Proteomes" id="UP000584931"/>
    </source>
</evidence>
<dbReference type="NCBIfam" id="TIGR01509">
    <property type="entry name" value="HAD-SF-IA-v3"/>
    <property type="match status" value="1"/>
</dbReference>
<gene>
    <name evidence="1" type="ORF">HNR06_002378</name>
</gene>
<dbReference type="RefSeq" id="WP_179810055.1">
    <property type="nucleotide sequence ID" value="NZ_JACCHL010000001.1"/>
</dbReference>
<dbReference type="PANTHER" id="PTHR43434">
    <property type="entry name" value="PHOSPHOGLYCOLATE PHOSPHATASE"/>
    <property type="match status" value="1"/>
</dbReference>
<dbReference type="GO" id="GO:0006281">
    <property type="term" value="P:DNA repair"/>
    <property type="evidence" value="ECO:0007669"/>
    <property type="project" value="TreeGrafter"/>
</dbReference>
<dbReference type="GO" id="GO:0005829">
    <property type="term" value="C:cytosol"/>
    <property type="evidence" value="ECO:0007669"/>
    <property type="project" value="TreeGrafter"/>
</dbReference>
<dbReference type="SUPFAM" id="SSF56784">
    <property type="entry name" value="HAD-like"/>
    <property type="match status" value="1"/>
</dbReference>
<dbReference type="EMBL" id="JACCHL010000001">
    <property type="protein sequence ID" value="NYH52789.1"/>
    <property type="molecule type" value="Genomic_DNA"/>
</dbReference>
<accession>A0A7Z0BKW6</accession>
<dbReference type="Pfam" id="PF00702">
    <property type="entry name" value="Hydrolase"/>
    <property type="match status" value="1"/>
</dbReference>
<dbReference type="InterPro" id="IPR006439">
    <property type="entry name" value="HAD-SF_hydro_IA"/>
</dbReference>
<proteinExistence type="predicted"/>
<organism evidence="1 2">
    <name type="scientific">Nocardiopsis sinuspersici</name>
    <dbReference type="NCBI Taxonomy" id="501010"/>
    <lineage>
        <taxon>Bacteria</taxon>
        <taxon>Bacillati</taxon>
        <taxon>Actinomycetota</taxon>
        <taxon>Actinomycetes</taxon>
        <taxon>Streptosporangiales</taxon>
        <taxon>Nocardiopsidaceae</taxon>
        <taxon>Nocardiopsis</taxon>
    </lineage>
</organism>
<dbReference type="InterPro" id="IPR050155">
    <property type="entry name" value="HAD-like_hydrolase_sf"/>
</dbReference>